<dbReference type="Gene3D" id="3.40.630.10">
    <property type="entry name" value="Zn peptidases"/>
    <property type="match status" value="1"/>
</dbReference>
<dbReference type="InterPro" id="IPR011650">
    <property type="entry name" value="Peptidase_M20_dimer"/>
</dbReference>
<proteinExistence type="predicted"/>
<dbReference type="InterPro" id="IPR036264">
    <property type="entry name" value="Bact_exopeptidase_dim_dom"/>
</dbReference>
<evidence type="ECO:0000259" key="5">
    <source>
        <dbReference type="Pfam" id="PF07687"/>
    </source>
</evidence>
<dbReference type="SUPFAM" id="SSF53187">
    <property type="entry name" value="Zn-dependent exopeptidases"/>
    <property type="match status" value="1"/>
</dbReference>
<keyword evidence="2" id="KW-0479">Metal-binding</keyword>
<dbReference type="InterPro" id="IPR050072">
    <property type="entry name" value="Peptidase_M20A"/>
</dbReference>
<dbReference type="InterPro" id="IPR001261">
    <property type="entry name" value="ArgE/DapE_CS"/>
</dbReference>
<accession>A0ABZ1BR15</accession>
<dbReference type="InterPro" id="IPR002933">
    <property type="entry name" value="Peptidase_M20"/>
</dbReference>
<evidence type="ECO:0000313" key="6">
    <source>
        <dbReference type="EMBL" id="WRP15249.1"/>
    </source>
</evidence>
<keyword evidence="3" id="KW-0378">Hydrolase</keyword>
<dbReference type="PANTHER" id="PTHR43808:SF17">
    <property type="entry name" value="PEPTIDASE M20"/>
    <property type="match status" value="1"/>
</dbReference>
<protein>
    <submittedName>
        <fullName evidence="6">M20/M25/M40 family metallo-hydrolase</fullName>
    </submittedName>
</protein>
<gene>
    <name evidence="6" type="ORF">VLY81_03520</name>
</gene>
<keyword evidence="4" id="KW-0862">Zinc</keyword>
<reference evidence="7" key="1">
    <citation type="submission" date="2023-12" db="EMBL/GenBank/DDBJ databases">
        <title>Novel isolates from deep terrestrial aquifers shed light on the physiology and ecology of the class Limnochordia.</title>
        <authorList>
            <person name="Karnachuk O.V."/>
            <person name="Lukina A.P."/>
            <person name="Avakyan M.R."/>
            <person name="Kadnikov V."/>
            <person name="Begmatov S."/>
            <person name="Beletsky A.V."/>
            <person name="Mardanov A.V."/>
            <person name="Ravin N.V."/>
        </authorList>
    </citation>
    <scope>NUCLEOTIDE SEQUENCE [LARGE SCALE GENOMIC DNA]</scope>
    <source>
        <strain evidence="7">LN</strain>
    </source>
</reference>
<dbReference type="Gene3D" id="3.30.70.360">
    <property type="match status" value="1"/>
</dbReference>
<keyword evidence="7" id="KW-1185">Reference proteome</keyword>
<dbReference type="Pfam" id="PF07687">
    <property type="entry name" value="M20_dimer"/>
    <property type="match status" value="1"/>
</dbReference>
<dbReference type="EMBL" id="CP141614">
    <property type="protein sequence ID" value="WRP15249.1"/>
    <property type="molecule type" value="Genomic_DNA"/>
</dbReference>
<dbReference type="RefSeq" id="WP_324669645.1">
    <property type="nucleotide sequence ID" value="NZ_CP141614.1"/>
</dbReference>
<evidence type="ECO:0000256" key="2">
    <source>
        <dbReference type="ARBA" id="ARBA00022723"/>
    </source>
</evidence>
<dbReference type="SUPFAM" id="SSF55031">
    <property type="entry name" value="Bacterial exopeptidase dimerisation domain"/>
    <property type="match status" value="1"/>
</dbReference>
<sequence length="387" mass="41420">MPTLNRPPLQDLLEALRRRTPEWLAEVKSIAEIPAPTFDEGRRARHVADRLRQVGVQSVKIDSVGNVVARLGDGGRPYVMVVAHMDTVFPLHAHRAPVEDGDLLRGPGVRDNSAGVAALIGLAKLLREGLISPKGSLYLIASVGEEGLGNLRGVKAAIEARPDVDFVVVVDGGFGDIVPYGVGSVRWRVRARTPGGHSWADYGVPSAVHILVERACRVLSIPLPAEPKTALNIGTFTGGVSVNAIASSAEFLLDLRSRDQGILTEVEGRIRATVLSDGDQGSDVQIVLEELGRRPTGDLRPAHPLLAMAIQTLRELGQEARVEAASTDANIPLARGIPALTIGASRGAHVHTANEFLEIPSLAPGLAQVAWLVQEASRQYNPESWHF</sequence>
<evidence type="ECO:0000256" key="3">
    <source>
        <dbReference type="ARBA" id="ARBA00022801"/>
    </source>
</evidence>
<dbReference type="Pfam" id="PF01546">
    <property type="entry name" value="Peptidase_M20"/>
    <property type="match status" value="1"/>
</dbReference>
<name>A0ABZ1BR15_9FIRM</name>
<feature type="domain" description="Peptidase M20 dimerisation" evidence="5">
    <location>
        <begin position="183"/>
        <end position="274"/>
    </location>
</feature>
<dbReference type="PROSITE" id="PS00758">
    <property type="entry name" value="ARGE_DAPE_CPG2_1"/>
    <property type="match status" value="1"/>
</dbReference>
<comment type="cofactor">
    <cofactor evidence="1">
        <name>Zn(2+)</name>
        <dbReference type="ChEBI" id="CHEBI:29105"/>
    </cofactor>
</comment>
<evidence type="ECO:0000313" key="7">
    <source>
        <dbReference type="Proteomes" id="UP001333102"/>
    </source>
</evidence>
<dbReference type="Proteomes" id="UP001333102">
    <property type="component" value="Chromosome"/>
</dbReference>
<dbReference type="PANTHER" id="PTHR43808">
    <property type="entry name" value="ACETYLORNITHINE DEACETYLASE"/>
    <property type="match status" value="1"/>
</dbReference>
<evidence type="ECO:0000256" key="4">
    <source>
        <dbReference type="ARBA" id="ARBA00022833"/>
    </source>
</evidence>
<organism evidence="6 7">
    <name type="scientific">Geochorda subterranea</name>
    <dbReference type="NCBI Taxonomy" id="3109564"/>
    <lineage>
        <taxon>Bacteria</taxon>
        <taxon>Bacillati</taxon>
        <taxon>Bacillota</taxon>
        <taxon>Limnochordia</taxon>
        <taxon>Limnochordales</taxon>
        <taxon>Geochordaceae</taxon>
        <taxon>Geochorda</taxon>
    </lineage>
</organism>
<evidence type="ECO:0000256" key="1">
    <source>
        <dbReference type="ARBA" id="ARBA00001947"/>
    </source>
</evidence>